<feature type="domain" description="GAG-pre-integrase" evidence="2">
    <location>
        <begin position="266"/>
        <end position="305"/>
    </location>
</feature>
<dbReference type="Pfam" id="PF22936">
    <property type="entry name" value="Pol_BBD"/>
    <property type="match status" value="2"/>
</dbReference>
<dbReference type="InterPro" id="IPR025724">
    <property type="entry name" value="GAG-pre-integrase_dom"/>
</dbReference>
<comment type="caution">
    <text evidence="4">The sequence shown here is derived from an EMBL/GenBank/DDBJ whole genome shotgun (WGS) entry which is preliminary data.</text>
</comment>
<feature type="domain" description="Retrovirus-related Pol polyprotein from transposon TNT 1-94-like beta-barrel" evidence="3">
    <location>
        <begin position="52"/>
        <end position="97"/>
    </location>
</feature>
<name>A0A699KAR3_TANCI</name>
<accession>A0A699KAR3</accession>
<protein>
    <submittedName>
        <fullName evidence="4">Integrase, catalytic region, zinc finger, CCHC-type, peptidase aspartic, catalytic</fullName>
    </submittedName>
</protein>
<dbReference type="InterPro" id="IPR054722">
    <property type="entry name" value="PolX-like_BBD"/>
</dbReference>
<dbReference type="AlphaFoldDB" id="A0A699KAR3"/>
<evidence type="ECO:0000256" key="1">
    <source>
        <dbReference type="SAM" id="Coils"/>
    </source>
</evidence>
<evidence type="ECO:0000313" key="4">
    <source>
        <dbReference type="EMBL" id="GFA78028.1"/>
    </source>
</evidence>
<evidence type="ECO:0000259" key="3">
    <source>
        <dbReference type="Pfam" id="PF22936"/>
    </source>
</evidence>
<proteinExistence type="predicted"/>
<feature type="domain" description="Retrovirus-related Pol polyprotein from transposon TNT 1-94-like beta-barrel" evidence="3">
    <location>
        <begin position="159"/>
        <end position="225"/>
    </location>
</feature>
<reference evidence="4" key="1">
    <citation type="journal article" date="2019" name="Sci. Rep.">
        <title>Draft genome of Tanacetum cinerariifolium, the natural source of mosquito coil.</title>
        <authorList>
            <person name="Yamashiro T."/>
            <person name="Shiraishi A."/>
            <person name="Satake H."/>
            <person name="Nakayama K."/>
        </authorList>
    </citation>
    <scope>NUCLEOTIDE SEQUENCE</scope>
</reference>
<dbReference type="EMBL" id="BKCJ010486501">
    <property type="protein sequence ID" value="GFA78028.1"/>
    <property type="molecule type" value="Genomic_DNA"/>
</dbReference>
<dbReference type="Pfam" id="PF13976">
    <property type="entry name" value="gag_pre-integrs"/>
    <property type="match status" value="1"/>
</dbReference>
<feature type="coiled-coil region" evidence="1">
    <location>
        <begin position="5"/>
        <end position="32"/>
    </location>
</feature>
<evidence type="ECO:0000259" key="2">
    <source>
        <dbReference type="Pfam" id="PF13976"/>
    </source>
</evidence>
<sequence length="305" mass="34854">MQASLQGKDNAIRQLKKQLSELDAHLDYLRHLKKSVEIIRDIVEEAKVIVLWYLDSGCSIHMTGDRSRLLNFVKKFIGTVRFRNDHFGAIMGYGDYVVGESVISRVGKVWKPIGKVLTTIGHQWRHTGRILHLGKQFPLTRFTPPQVVSAAQNKKQASCLKHMTGDHSRLLNFVKKFIGIVRFENDHFGAIMGYGDYMVGESVIFRVYYVEGLGHNLFSVKKFCDSNLEVAFRKHSCYVRDTDGVDPIKGSRGSNLHTISVKDMMKSSLICLLFKASKDKSCLWHRRLNHLNFDTINDLARKDLV</sequence>
<gene>
    <name evidence="4" type="ORF">Tci_650000</name>
</gene>
<keyword evidence="1" id="KW-0175">Coiled coil</keyword>
<organism evidence="4">
    <name type="scientific">Tanacetum cinerariifolium</name>
    <name type="common">Dalmatian daisy</name>
    <name type="synonym">Chrysanthemum cinerariifolium</name>
    <dbReference type="NCBI Taxonomy" id="118510"/>
    <lineage>
        <taxon>Eukaryota</taxon>
        <taxon>Viridiplantae</taxon>
        <taxon>Streptophyta</taxon>
        <taxon>Embryophyta</taxon>
        <taxon>Tracheophyta</taxon>
        <taxon>Spermatophyta</taxon>
        <taxon>Magnoliopsida</taxon>
        <taxon>eudicotyledons</taxon>
        <taxon>Gunneridae</taxon>
        <taxon>Pentapetalae</taxon>
        <taxon>asterids</taxon>
        <taxon>campanulids</taxon>
        <taxon>Asterales</taxon>
        <taxon>Asteraceae</taxon>
        <taxon>Asteroideae</taxon>
        <taxon>Anthemideae</taxon>
        <taxon>Anthemidinae</taxon>
        <taxon>Tanacetum</taxon>
    </lineage>
</organism>